<organism evidence="2 3">
    <name type="scientific">Microbacterium immunditiarum</name>
    <dbReference type="NCBI Taxonomy" id="337480"/>
    <lineage>
        <taxon>Bacteria</taxon>
        <taxon>Bacillati</taxon>
        <taxon>Actinomycetota</taxon>
        <taxon>Actinomycetes</taxon>
        <taxon>Micrococcales</taxon>
        <taxon>Microbacteriaceae</taxon>
        <taxon>Microbacterium</taxon>
    </lineage>
</organism>
<protein>
    <submittedName>
        <fullName evidence="2">Uncharacterized protein</fullName>
    </submittedName>
</protein>
<keyword evidence="3" id="KW-1185">Reference proteome</keyword>
<evidence type="ECO:0000313" key="3">
    <source>
        <dbReference type="Proteomes" id="UP000576969"/>
    </source>
</evidence>
<keyword evidence="1" id="KW-0812">Transmembrane</keyword>
<accession>A0A7Y9GPY2</accession>
<proteinExistence type="predicted"/>
<reference evidence="2 3" key="1">
    <citation type="submission" date="2020-07" db="EMBL/GenBank/DDBJ databases">
        <title>Sequencing the genomes of 1000 actinobacteria strains.</title>
        <authorList>
            <person name="Klenk H.-P."/>
        </authorList>
    </citation>
    <scope>NUCLEOTIDE SEQUENCE [LARGE SCALE GENOMIC DNA]</scope>
    <source>
        <strain evidence="2 3">DSM 24662</strain>
    </source>
</reference>
<evidence type="ECO:0000313" key="2">
    <source>
        <dbReference type="EMBL" id="NYE20523.1"/>
    </source>
</evidence>
<keyword evidence="1" id="KW-1133">Transmembrane helix</keyword>
<sequence length="44" mass="5063">MNPDEIPLPIAIPLIVILWATVIGMWIADGRERVRRMLEGFDDE</sequence>
<comment type="caution">
    <text evidence="2">The sequence shown here is derived from an EMBL/GenBank/DDBJ whole genome shotgun (WGS) entry which is preliminary data.</text>
</comment>
<dbReference type="RefSeq" id="WP_281363929.1">
    <property type="nucleotide sequence ID" value="NZ_JACCBV010000001.1"/>
</dbReference>
<feature type="transmembrane region" description="Helical" evidence="1">
    <location>
        <begin position="6"/>
        <end position="28"/>
    </location>
</feature>
<dbReference type="AlphaFoldDB" id="A0A7Y9GPY2"/>
<dbReference type="Proteomes" id="UP000576969">
    <property type="component" value="Unassembled WGS sequence"/>
</dbReference>
<dbReference type="EMBL" id="JACCBV010000001">
    <property type="protein sequence ID" value="NYE20523.1"/>
    <property type="molecule type" value="Genomic_DNA"/>
</dbReference>
<keyword evidence="1" id="KW-0472">Membrane</keyword>
<evidence type="ECO:0000256" key="1">
    <source>
        <dbReference type="SAM" id="Phobius"/>
    </source>
</evidence>
<name>A0A7Y9GPY2_9MICO</name>
<gene>
    <name evidence="2" type="ORF">BJ991_002551</name>
</gene>